<dbReference type="AlphaFoldDB" id="R7T402"/>
<sequence length="324" mass="35584">MELKFWIFFGIIAWNCLIVLTNDGDETDDQRNDIAVLQKLITKYITNDDAASWEVLLSMLLVPVNTASSTQPGPRRVRREEANEVTNTESPVGPPGRFTPPGQVTLPGPPGRFTRPGPPGRFTRPGPPGRFTTPDPSEQFLSPRSTLLQRSFITNFPANDPIPSPAGRFAFGRFESIELLIRRLFGSRNSRQRRSVKKAMINNRGPPGQYGGQGQKGFKGDKGVKGPQGLKGEVGNAAPRSLLLKGGETIQEASYIQRMKSVFSVFFSVNFALLVLCSVVFIIFSRNRKSSAANTAKLVPMGIKIAVKLNTAYILCTEANMNTI</sequence>
<reference evidence="6" key="1">
    <citation type="submission" date="2012-12" db="EMBL/GenBank/DDBJ databases">
        <authorList>
            <person name="Hellsten U."/>
            <person name="Grimwood J."/>
            <person name="Chapman J.A."/>
            <person name="Shapiro H."/>
            <person name="Aerts A."/>
            <person name="Otillar R.P."/>
            <person name="Terry A.Y."/>
            <person name="Boore J.L."/>
            <person name="Simakov O."/>
            <person name="Marletaz F."/>
            <person name="Cho S.-J."/>
            <person name="Edsinger-Gonzales E."/>
            <person name="Havlak P."/>
            <person name="Kuo D.-H."/>
            <person name="Larsson T."/>
            <person name="Lv J."/>
            <person name="Arendt D."/>
            <person name="Savage R."/>
            <person name="Osoegawa K."/>
            <person name="de Jong P."/>
            <person name="Lindberg D.R."/>
            <person name="Seaver E.C."/>
            <person name="Weisblat D.A."/>
            <person name="Putnam N.H."/>
            <person name="Grigoriev I.V."/>
            <person name="Rokhsar D.S."/>
        </authorList>
    </citation>
    <scope>NUCLEOTIDE SEQUENCE</scope>
    <source>
        <strain evidence="6">I ESC-2004</strain>
    </source>
</reference>
<reference evidence="4 6" key="2">
    <citation type="journal article" date="2013" name="Nature">
        <title>Insights into bilaterian evolution from three spiralian genomes.</title>
        <authorList>
            <person name="Simakov O."/>
            <person name="Marletaz F."/>
            <person name="Cho S.J."/>
            <person name="Edsinger-Gonzales E."/>
            <person name="Havlak P."/>
            <person name="Hellsten U."/>
            <person name="Kuo D.H."/>
            <person name="Larsson T."/>
            <person name="Lv J."/>
            <person name="Arendt D."/>
            <person name="Savage R."/>
            <person name="Osoegawa K."/>
            <person name="de Jong P."/>
            <person name="Grimwood J."/>
            <person name="Chapman J.A."/>
            <person name="Shapiro H."/>
            <person name="Aerts A."/>
            <person name="Otillar R.P."/>
            <person name="Terry A.Y."/>
            <person name="Boore J.L."/>
            <person name="Grigoriev I.V."/>
            <person name="Lindberg D.R."/>
            <person name="Seaver E.C."/>
            <person name="Weisblat D.A."/>
            <person name="Putnam N.H."/>
            <person name="Rokhsar D.S."/>
        </authorList>
    </citation>
    <scope>NUCLEOTIDE SEQUENCE</scope>
    <source>
        <strain evidence="4 6">I ESC-2004</strain>
    </source>
</reference>
<keyword evidence="2" id="KW-0812">Transmembrane</keyword>
<reference evidence="5" key="3">
    <citation type="submission" date="2015-06" db="UniProtKB">
        <authorList>
            <consortium name="EnsemblMetazoa"/>
        </authorList>
    </citation>
    <scope>IDENTIFICATION</scope>
</reference>
<feature type="chain" id="PRO_5008786614" evidence="3">
    <location>
        <begin position="25"/>
        <end position="324"/>
    </location>
</feature>
<feature type="transmembrane region" description="Helical" evidence="2">
    <location>
        <begin position="262"/>
        <end position="284"/>
    </location>
</feature>
<feature type="region of interest" description="Disordered" evidence="1">
    <location>
        <begin position="67"/>
        <end position="140"/>
    </location>
</feature>
<evidence type="ECO:0000313" key="4">
    <source>
        <dbReference type="EMBL" id="ELT87592.1"/>
    </source>
</evidence>
<keyword evidence="6" id="KW-1185">Reference proteome</keyword>
<dbReference type="HOGENOM" id="CLU_858551_0_0_1"/>
<keyword evidence="2" id="KW-0472">Membrane</keyword>
<protein>
    <submittedName>
        <fullName evidence="4 5">Uncharacterized protein</fullName>
    </submittedName>
</protein>
<keyword evidence="2" id="KW-1133">Transmembrane helix</keyword>
<feature type="compositionally biased region" description="Low complexity" evidence="1">
    <location>
        <begin position="111"/>
        <end position="134"/>
    </location>
</feature>
<accession>R7T402</accession>
<keyword evidence="3" id="KW-0732">Signal</keyword>
<evidence type="ECO:0000256" key="2">
    <source>
        <dbReference type="SAM" id="Phobius"/>
    </source>
</evidence>
<dbReference type="EMBL" id="KB312243">
    <property type="protein sequence ID" value="ELT87592.1"/>
    <property type="molecule type" value="Genomic_DNA"/>
</dbReference>
<dbReference type="EMBL" id="AMQN01003600">
    <property type="status" value="NOT_ANNOTATED_CDS"/>
    <property type="molecule type" value="Genomic_DNA"/>
</dbReference>
<evidence type="ECO:0000313" key="5">
    <source>
        <dbReference type="EnsemblMetazoa" id="CapteP209793"/>
    </source>
</evidence>
<dbReference type="STRING" id="283909.R7T402"/>
<evidence type="ECO:0000256" key="3">
    <source>
        <dbReference type="SAM" id="SignalP"/>
    </source>
</evidence>
<evidence type="ECO:0000313" key="6">
    <source>
        <dbReference type="Proteomes" id="UP000014760"/>
    </source>
</evidence>
<gene>
    <name evidence="4" type="ORF">CAPTEDRAFT_209793</name>
</gene>
<evidence type="ECO:0000256" key="1">
    <source>
        <dbReference type="SAM" id="MobiDB-lite"/>
    </source>
</evidence>
<dbReference type="EnsemblMetazoa" id="CapteT209793">
    <property type="protein sequence ID" value="CapteP209793"/>
    <property type="gene ID" value="CapteG209793"/>
</dbReference>
<proteinExistence type="predicted"/>
<organism evidence="4">
    <name type="scientific">Capitella teleta</name>
    <name type="common">Polychaete worm</name>
    <dbReference type="NCBI Taxonomy" id="283909"/>
    <lineage>
        <taxon>Eukaryota</taxon>
        <taxon>Metazoa</taxon>
        <taxon>Spiralia</taxon>
        <taxon>Lophotrochozoa</taxon>
        <taxon>Annelida</taxon>
        <taxon>Polychaeta</taxon>
        <taxon>Sedentaria</taxon>
        <taxon>Scolecida</taxon>
        <taxon>Capitellidae</taxon>
        <taxon>Capitella</taxon>
    </lineage>
</organism>
<feature type="signal peptide" evidence="3">
    <location>
        <begin position="1"/>
        <end position="24"/>
    </location>
</feature>
<dbReference type="Proteomes" id="UP000014760">
    <property type="component" value="Unassembled WGS sequence"/>
</dbReference>
<name>R7T402_CAPTE</name>